<keyword evidence="1" id="KW-1133">Transmembrane helix</keyword>
<feature type="transmembrane region" description="Helical" evidence="1">
    <location>
        <begin position="130"/>
        <end position="152"/>
    </location>
</feature>
<comment type="caution">
    <text evidence="3">The sequence shown here is derived from an EMBL/GenBank/DDBJ whole genome shotgun (WGS) entry which is preliminary data.</text>
</comment>
<name>A0A8H5M9P6_9AGAR</name>
<keyword evidence="1" id="KW-0812">Transmembrane</keyword>
<gene>
    <name evidence="3" type="ORF">D9615_002548</name>
</gene>
<keyword evidence="1" id="KW-0472">Membrane</keyword>
<dbReference type="Gene3D" id="1.20.140.150">
    <property type="match status" value="1"/>
</dbReference>
<protein>
    <submittedName>
        <fullName evidence="3">Uncharacterized protein</fullName>
    </submittedName>
</protein>
<proteinExistence type="predicted"/>
<keyword evidence="2" id="KW-0732">Signal</keyword>
<feature type="transmembrane region" description="Helical" evidence="1">
    <location>
        <begin position="105"/>
        <end position="123"/>
    </location>
</feature>
<evidence type="ECO:0000313" key="4">
    <source>
        <dbReference type="Proteomes" id="UP000565441"/>
    </source>
</evidence>
<reference evidence="3 4" key="1">
    <citation type="journal article" date="2020" name="ISME J.">
        <title>Uncovering the hidden diversity of litter-decomposition mechanisms in mushroom-forming fungi.</title>
        <authorList>
            <person name="Floudas D."/>
            <person name="Bentzer J."/>
            <person name="Ahren D."/>
            <person name="Johansson T."/>
            <person name="Persson P."/>
            <person name="Tunlid A."/>
        </authorList>
    </citation>
    <scope>NUCLEOTIDE SEQUENCE [LARGE SCALE GENOMIC DNA]</scope>
    <source>
        <strain evidence="3 4">CBS 661.87</strain>
    </source>
</reference>
<dbReference type="EMBL" id="JAACJP010000003">
    <property type="protein sequence ID" value="KAF5385914.1"/>
    <property type="molecule type" value="Genomic_DNA"/>
</dbReference>
<dbReference type="AlphaFoldDB" id="A0A8H5M9P6"/>
<sequence length="216" mass="24421">MRKTSYVVTFFAVALTLVLNILSNTGPDWLVVQTPEVLHTRFIITYGLSKRCERQVTRIPGPNNGKLEYTDYECRHFPLKVTDGCEKENEMFCDAWTSARYLEELAVWCAAASLCAIAFGVSTHSRRRRIWRAVAGLVLLHAAFQLAAFGTVTEMYRTSRFPTFEHARLGPAYFFNILSWLFSVFIGVAVITTGVFADKGHRWAAGNRPYRPIGNA</sequence>
<organism evidence="3 4">
    <name type="scientific">Tricholomella constricta</name>
    <dbReference type="NCBI Taxonomy" id="117010"/>
    <lineage>
        <taxon>Eukaryota</taxon>
        <taxon>Fungi</taxon>
        <taxon>Dikarya</taxon>
        <taxon>Basidiomycota</taxon>
        <taxon>Agaricomycotina</taxon>
        <taxon>Agaricomycetes</taxon>
        <taxon>Agaricomycetidae</taxon>
        <taxon>Agaricales</taxon>
        <taxon>Tricholomatineae</taxon>
        <taxon>Lyophyllaceae</taxon>
        <taxon>Tricholomella</taxon>
    </lineage>
</organism>
<evidence type="ECO:0000256" key="2">
    <source>
        <dbReference type="SAM" id="SignalP"/>
    </source>
</evidence>
<evidence type="ECO:0000256" key="1">
    <source>
        <dbReference type="SAM" id="Phobius"/>
    </source>
</evidence>
<feature type="signal peptide" evidence="2">
    <location>
        <begin position="1"/>
        <end position="23"/>
    </location>
</feature>
<evidence type="ECO:0000313" key="3">
    <source>
        <dbReference type="EMBL" id="KAF5385914.1"/>
    </source>
</evidence>
<keyword evidence="4" id="KW-1185">Reference proteome</keyword>
<dbReference type="Proteomes" id="UP000565441">
    <property type="component" value="Unassembled WGS sequence"/>
</dbReference>
<feature type="transmembrane region" description="Helical" evidence="1">
    <location>
        <begin position="172"/>
        <end position="197"/>
    </location>
</feature>
<accession>A0A8H5M9P6</accession>
<dbReference type="OrthoDB" id="61370at2759"/>
<feature type="chain" id="PRO_5034617533" evidence="2">
    <location>
        <begin position="24"/>
        <end position="216"/>
    </location>
</feature>